<reference evidence="5" key="1">
    <citation type="journal article" date="2021" name="Mol. Ecol. Resour.">
        <title>Apolygus lucorum genome provides insights into omnivorousness and mesophyll feeding.</title>
        <authorList>
            <person name="Liu Y."/>
            <person name="Liu H."/>
            <person name="Wang H."/>
            <person name="Huang T."/>
            <person name="Liu B."/>
            <person name="Yang B."/>
            <person name="Yin L."/>
            <person name="Li B."/>
            <person name="Zhang Y."/>
            <person name="Zhang S."/>
            <person name="Jiang F."/>
            <person name="Zhang X."/>
            <person name="Ren Y."/>
            <person name="Wang B."/>
            <person name="Wang S."/>
            <person name="Lu Y."/>
            <person name="Wu K."/>
            <person name="Fan W."/>
            <person name="Wang G."/>
        </authorList>
    </citation>
    <scope>NUCLEOTIDE SEQUENCE</scope>
    <source>
        <strain evidence="5">12Hb</strain>
    </source>
</reference>
<evidence type="ECO:0000256" key="2">
    <source>
        <dbReference type="ARBA" id="ARBA00022679"/>
    </source>
</evidence>
<dbReference type="InterPro" id="IPR029063">
    <property type="entry name" value="SAM-dependent_MTases_sf"/>
</dbReference>
<gene>
    <name evidence="5" type="ORF">GE061_004927</name>
</gene>
<accession>A0A6A4IRL0</accession>
<proteinExistence type="inferred from homology"/>
<dbReference type="PANTHER" id="PTHR14614:SF164">
    <property type="entry name" value="HISTONE-ARGININE METHYLTRANSFERASE METTL23"/>
    <property type="match status" value="1"/>
</dbReference>
<evidence type="ECO:0000256" key="4">
    <source>
        <dbReference type="ARBA" id="ARBA00043988"/>
    </source>
</evidence>
<dbReference type="SUPFAM" id="SSF53335">
    <property type="entry name" value="S-adenosyl-L-methionine-dependent methyltransferases"/>
    <property type="match status" value="1"/>
</dbReference>
<keyword evidence="1" id="KW-0489">Methyltransferase</keyword>
<evidence type="ECO:0000256" key="3">
    <source>
        <dbReference type="ARBA" id="ARBA00022691"/>
    </source>
</evidence>
<dbReference type="Pfam" id="PF10294">
    <property type="entry name" value="Methyltransf_16"/>
    <property type="match status" value="1"/>
</dbReference>
<evidence type="ECO:0000313" key="5">
    <source>
        <dbReference type="EMBL" id="KAF6200484.1"/>
    </source>
</evidence>
<organism evidence="5 6">
    <name type="scientific">Apolygus lucorum</name>
    <name type="common">Small green plant bug</name>
    <name type="synonym">Lygocoris lucorum</name>
    <dbReference type="NCBI Taxonomy" id="248454"/>
    <lineage>
        <taxon>Eukaryota</taxon>
        <taxon>Metazoa</taxon>
        <taxon>Ecdysozoa</taxon>
        <taxon>Arthropoda</taxon>
        <taxon>Hexapoda</taxon>
        <taxon>Insecta</taxon>
        <taxon>Pterygota</taxon>
        <taxon>Neoptera</taxon>
        <taxon>Paraneoptera</taxon>
        <taxon>Hemiptera</taxon>
        <taxon>Heteroptera</taxon>
        <taxon>Panheteroptera</taxon>
        <taxon>Cimicomorpha</taxon>
        <taxon>Miridae</taxon>
        <taxon>Mirini</taxon>
        <taxon>Apolygus</taxon>
    </lineage>
</organism>
<dbReference type="AlphaFoldDB" id="A0A6A4IRL0"/>
<comment type="similarity">
    <text evidence="4">Belongs to the methyltransferase superfamily. METTL23 family.</text>
</comment>
<dbReference type="OrthoDB" id="407325at2759"/>
<dbReference type="GO" id="GO:0005634">
    <property type="term" value="C:nucleus"/>
    <property type="evidence" value="ECO:0007669"/>
    <property type="project" value="TreeGrafter"/>
</dbReference>
<keyword evidence="3" id="KW-0949">S-adenosyl-L-methionine</keyword>
<keyword evidence="6" id="KW-1185">Reference proteome</keyword>
<dbReference type="Proteomes" id="UP000466442">
    <property type="component" value="Unassembled WGS sequence"/>
</dbReference>
<evidence type="ECO:0000256" key="1">
    <source>
        <dbReference type="ARBA" id="ARBA00022603"/>
    </source>
</evidence>
<dbReference type="PANTHER" id="PTHR14614">
    <property type="entry name" value="HEPATOCELLULAR CARCINOMA-ASSOCIATED ANTIGEN"/>
    <property type="match status" value="1"/>
</dbReference>
<dbReference type="InterPro" id="IPR019410">
    <property type="entry name" value="Methyltransf_16"/>
</dbReference>
<keyword evidence="2" id="KW-0808">Transferase</keyword>
<dbReference type="GO" id="GO:0008168">
    <property type="term" value="F:methyltransferase activity"/>
    <property type="evidence" value="ECO:0007669"/>
    <property type="project" value="UniProtKB-KW"/>
</dbReference>
<dbReference type="EMBL" id="WIXP02000013">
    <property type="protein sequence ID" value="KAF6200484.1"/>
    <property type="molecule type" value="Genomic_DNA"/>
</dbReference>
<dbReference type="GO" id="GO:0032259">
    <property type="term" value="P:methylation"/>
    <property type="evidence" value="ECO:0007669"/>
    <property type="project" value="UniProtKB-KW"/>
</dbReference>
<name>A0A6A4IRL0_APOLU</name>
<evidence type="ECO:0000313" key="6">
    <source>
        <dbReference type="Proteomes" id="UP000466442"/>
    </source>
</evidence>
<comment type="caution">
    <text evidence="5">The sequence shown here is derived from an EMBL/GenBank/DDBJ whole genome shotgun (WGS) entry which is preliminary data.</text>
</comment>
<dbReference type="GO" id="GO:0005737">
    <property type="term" value="C:cytoplasm"/>
    <property type="evidence" value="ECO:0007669"/>
    <property type="project" value="TreeGrafter"/>
</dbReference>
<sequence>MSEIASHSAADENLEQIKKFLFKGKRSAESTEIEEVEILIPEKAQASYHCYTWPSAPILAWFLWERRSELVGKHVLELGAGTALPGILAAKCGASVTLTESATLPSALEHVKRCCEVNNLPGNQVRVTGLTWGLFLSNTFSLGSIDLIIGSDCFYDPSVFEDIIVTVAYLLENNPQARFLSVYQERSADWSIEHLLNKWGLSCDHLPINNLGADSGIDINELMKDHTIHLLEITRK</sequence>
<dbReference type="Gene3D" id="3.40.50.150">
    <property type="entry name" value="Vaccinia Virus protein VP39"/>
    <property type="match status" value="1"/>
</dbReference>
<protein>
    <submittedName>
        <fullName evidence="5">Uncharacterized protein</fullName>
    </submittedName>
</protein>